<feature type="compositionally biased region" description="Basic and acidic residues" evidence="1">
    <location>
        <begin position="29"/>
        <end position="38"/>
    </location>
</feature>
<name>A0A8H3WIE4_9PEZI</name>
<gene>
    <name evidence="2" type="ORF">GQ607_007659</name>
</gene>
<reference evidence="2 3" key="1">
    <citation type="submission" date="2019-12" db="EMBL/GenBank/DDBJ databases">
        <title>A genome sequence resource for the geographically widespread anthracnose pathogen Colletotrichum asianum.</title>
        <authorList>
            <person name="Meng Y."/>
        </authorList>
    </citation>
    <scope>NUCLEOTIDE SEQUENCE [LARGE SCALE GENOMIC DNA]</scope>
    <source>
        <strain evidence="2 3">ICMP 18580</strain>
    </source>
</reference>
<evidence type="ECO:0000313" key="3">
    <source>
        <dbReference type="Proteomes" id="UP000434172"/>
    </source>
</evidence>
<evidence type="ECO:0000256" key="1">
    <source>
        <dbReference type="SAM" id="MobiDB-lite"/>
    </source>
</evidence>
<evidence type="ECO:0008006" key="4">
    <source>
        <dbReference type="Google" id="ProtNLM"/>
    </source>
</evidence>
<sequence length="427" mass="47645">MKNIARTDTPILSGFPVPPPTQNCLESSDSIRDLDRLENTGGTGHNNDVSTNGLLVPSITRSRSSSQSRKRQKSDNDAGYDSDDDSGRKGPPKTNGDSDFPAPGLFACPYFKKDPVKHLSCFMRFKLRRVKDVKQHLNRKHSQPEHHCPSCWIVFENQTKCDEHIMGRSCVPQPRPERYIDAMSADQKRAIGRRIETGLHEKERWYNAWRVLFPDVPSPSSPFLKATELEELISTVRWFWKQNSNNIVSTILCSPQGLDISQPGSVLPSSNNSESEETSDHDGIIRLTDTMDILLDRFEDAIQSLGRHDPPSPPISYVMPSPLLSESGFSTMSEGIADSLRPRIEVSDCIDSESTPRSGTTGLAAESDCSPQRTKHFAFSPFQFPDMTGFTSNTYSQEIRNEDFDLITADSPSQSFSILDDAEPSGK</sequence>
<dbReference type="PANTHER" id="PTHR38166">
    <property type="entry name" value="C2H2-TYPE DOMAIN-CONTAINING PROTEIN-RELATED"/>
    <property type="match status" value="1"/>
</dbReference>
<accession>A0A8H3WIE4</accession>
<comment type="caution">
    <text evidence="2">The sequence shown here is derived from an EMBL/GenBank/DDBJ whole genome shotgun (WGS) entry which is preliminary data.</text>
</comment>
<proteinExistence type="predicted"/>
<dbReference type="Proteomes" id="UP000434172">
    <property type="component" value="Unassembled WGS sequence"/>
</dbReference>
<protein>
    <recommendedName>
        <fullName evidence="4">Het and ankyrin domain protein</fullName>
    </recommendedName>
</protein>
<keyword evidence="3" id="KW-1185">Reference proteome</keyword>
<dbReference type="EMBL" id="WOWK01000039">
    <property type="protein sequence ID" value="KAF0325038.1"/>
    <property type="molecule type" value="Genomic_DNA"/>
</dbReference>
<feature type="region of interest" description="Disordered" evidence="1">
    <location>
        <begin position="262"/>
        <end position="283"/>
    </location>
</feature>
<organism evidence="2 3">
    <name type="scientific">Colletotrichum asianum</name>
    <dbReference type="NCBI Taxonomy" id="702518"/>
    <lineage>
        <taxon>Eukaryota</taxon>
        <taxon>Fungi</taxon>
        <taxon>Dikarya</taxon>
        <taxon>Ascomycota</taxon>
        <taxon>Pezizomycotina</taxon>
        <taxon>Sordariomycetes</taxon>
        <taxon>Hypocreomycetidae</taxon>
        <taxon>Glomerellales</taxon>
        <taxon>Glomerellaceae</taxon>
        <taxon>Colletotrichum</taxon>
        <taxon>Colletotrichum gloeosporioides species complex</taxon>
    </lineage>
</organism>
<dbReference type="PANTHER" id="PTHR38166:SF1">
    <property type="entry name" value="C2H2-TYPE DOMAIN-CONTAINING PROTEIN"/>
    <property type="match status" value="1"/>
</dbReference>
<dbReference type="AlphaFoldDB" id="A0A8H3WIE4"/>
<feature type="region of interest" description="Disordered" evidence="1">
    <location>
        <begin position="1"/>
        <end position="100"/>
    </location>
</feature>
<dbReference type="OrthoDB" id="3521097at2759"/>
<evidence type="ECO:0000313" key="2">
    <source>
        <dbReference type="EMBL" id="KAF0325038.1"/>
    </source>
</evidence>